<gene>
    <name evidence="3" type="ORF">SHM7688_03386</name>
</gene>
<dbReference type="InterPro" id="IPR036844">
    <property type="entry name" value="Hint_dom_sf"/>
</dbReference>
<keyword evidence="4" id="KW-1185">Reference proteome</keyword>
<dbReference type="EMBL" id="CYPW01000032">
    <property type="protein sequence ID" value="CUH53917.1"/>
    <property type="molecule type" value="Genomic_DNA"/>
</dbReference>
<organism evidence="3 4">
    <name type="scientific">Shimia marina</name>
    <dbReference type="NCBI Taxonomy" id="321267"/>
    <lineage>
        <taxon>Bacteria</taxon>
        <taxon>Pseudomonadati</taxon>
        <taxon>Pseudomonadota</taxon>
        <taxon>Alphaproteobacteria</taxon>
        <taxon>Rhodobacterales</taxon>
        <taxon>Roseobacteraceae</taxon>
    </lineage>
</organism>
<dbReference type="Proteomes" id="UP000054823">
    <property type="component" value="Unassembled WGS sequence"/>
</dbReference>
<dbReference type="RefSeq" id="WP_058241081.1">
    <property type="nucleotide sequence ID" value="NZ_CYPW01000032.1"/>
</dbReference>
<feature type="region of interest" description="Disordered" evidence="1">
    <location>
        <begin position="350"/>
        <end position="370"/>
    </location>
</feature>
<dbReference type="InterPro" id="IPR028992">
    <property type="entry name" value="Hedgehog/Intein_dom"/>
</dbReference>
<accession>A0A0P1EU16</accession>
<protein>
    <recommendedName>
        <fullName evidence="2">Hedgehog/Intein (Hint) domain-containing protein</fullName>
    </recommendedName>
</protein>
<evidence type="ECO:0000313" key="3">
    <source>
        <dbReference type="EMBL" id="CUH53917.1"/>
    </source>
</evidence>
<proteinExistence type="predicted"/>
<dbReference type="OrthoDB" id="6305173at2"/>
<evidence type="ECO:0000313" key="4">
    <source>
        <dbReference type="Proteomes" id="UP000054823"/>
    </source>
</evidence>
<reference evidence="3 4" key="1">
    <citation type="submission" date="2015-09" db="EMBL/GenBank/DDBJ databases">
        <authorList>
            <consortium name="Swine Surveillance"/>
        </authorList>
    </citation>
    <scope>NUCLEOTIDE SEQUENCE [LARGE SCALE GENOMIC DNA]</scope>
    <source>
        <strain evidence="3 4">CECT 7688</strain>
    </source>
</reference>
<dbReference type="Gene3D" id="2.170.16.10">
    <property type="entry name" value="Hedgehog/Intein (Hint) domain"/>
    <property type="match status" value="1"/>
</dbReference>
<feature type="region of interest" description="Disordered" evidence="1">
    <location>
        <begin position="140"/>
        <end position="170"/>
    </location>
</feature>
<evidence type="ECO:0000256" key="1">
    <source>
        <dbReference type="SAM" id="MobiDB-lite"/>
    </source>
</evidence>
<dbReference type="SUPFAM" id="SSF51294">
    <property type="entry name" value="Hedgehog/intein (Hint) domain"/>
    <property type="match status" value="1"/>
</dbReference>
<evidence type="ECO:0000259" key="2">
    <source>
        <dbReference type="Pfam" id="PF13403"/>
    </source>
</evidence>
<feature type="compositionally biased region" description="Pro residues" evidence="1">
    <location>
        <begin position="146"/>
        <end position="159"/>
    </location>
</feature>
<name>A0A0P1EU16_9RHOB</name>
<sequence>MARITELHITHASPAPKGVEHYIEVTLFPSEAPGDFVLSLYQRDGRVSEVIPLSHPDVLVSVDSSNNMRRLVLTATQFPRLHVQPHVKSKDAKAVTDALIAVALTDMASGRLIGFYDISTGAQRLVALDGPAKGHCSRLFAKAKPPTRPQRPSPPPPARQPHSPSSQPLIASADPASGVACFAAGTRIRTKVGHQLIDTLRAGDLVWTRDNGFQPIQWVSKRTLPGRDRYAPIQIAQETFGALKPHWVSPDHLLLLTGWRAQLLYGEPEILVPARVLVDACDVRVSACESVTYFHIAFEHPQIVSGDGVLSQCFHPEGLPARGGGVAAHAEMFALFPALAAGAHVFDNTRKKNERPAAQTSLGPILMRPQ</sequence>
<dbReference type="STRING" id="321267.SHM7688_03386"/>
<dbReference type="Pfam" id="PF13403">
    <property type="entry name" value="Hint_2"/>
    <property type="match status" value="1"/>
</dbReference>
<dbReference type="AlphaFoldDB" id="A0A0P1EU16"/>
<feature type="domain" description="Hedgehog/Intein (Hint)" evidence="2">
    <location>
        <begin position="181"/>
        <end position="316"/>
    </location>
</feature>